<evidence type="ECO:0000313" key="3">
    <source>
        <dbReference type="Proteomes" id="UP000237511"/>
    </source>
</evidence>
<dbReference type="EMBL" id="LODU01000012">
    <property type="protein sequence ID" value="POH34381.1"/>
    <property type="molecule type" value="Genomic_DNA"/>
</dbReference>
<organism evidence="2 3">
    <name type="scientific">Sinorhizobium americanum</name>
    <dbReference type="NCBI Taxonomy" id="194963"/>
    <lineage>
        <taxon>Bacteria</taxon>
        <taxon>Pseudomonadati</taxon>
        <taxon>Pseudomonadota</taxon>
        <taxon>Alphaproteobacteria</taxon>
        <taxon>Hyphomicrobiales</taxon>
        <taxon>Rhizobiaceae</taxon>
        <taxon>Sinorhizobium/Ensifer group</taxon>
        <taxon>Sinorhizobium</taxon>
    </lineage>
</organism>
<protein>
    <submittedName>
        <fullName evidence="2">Uncharacterized protein</fullName>
    </submittedName>
</protein>
<name>A0A2S3YRX6_9HYPH</name>
<comment type="caution">
    <text evidence="2">The sequence shown here is derived from an EMBL/GenBank/DDBJ whole genome shotgun (WGS) entry which is preliminary data.</text>
</comment>
<reference evidence="2 3" key="1">
    <citation type="journal article" date="2014" name="Syst. Appl. Microbiol.">
        <title>Microsymbionts of Phaseolus vulgaris in acid and alkaline soils of Mexico.</title>
        <authorList>
            <person name="Verastegui-Valdes M.M."/>
            <person name="Zhang Y.J."/>
            <person name="Rivera-Orduna F.N."/>
            <person name="Cheng H.P."/>
            <person name="Sui X.H."/>
            <person name="Wang E.T."/>
        </authorList>
    </citation>
    <scope>NUCLEOTIDE SEQUENCE [LARGE SCALE GENOMIC DNA]</scope>
    <source>
        <strain evidence="2 3">FG01</strain>
    </source>
</reference>
<evidence type="ECO:0000256" key="1">
    <source>
        <dbReference type="SAM" id="MobiDB-lite"/>
    </source>
</evidence>
<dbReference type="RefSeq" id="WP_037416884.1">
    <property type="nucleotide sequence ID" value="NZ_LODU01000012.1"/>
</dbReference>
<dbReference type="AlphaFoldDB" id="A0A2S3YRX6"/>
<proteinExistence type="predicted"/>
<dbReference type="Proteomes" id="UP000237511">
    <property type="component" value="Unassembled WGS sequence"/>
</dbReference>
<evidence type="ECO:0000313" key="2">
    <source>
        <dbReference type="EMBL" id="POH34381.1"/>
    </source>
</evidence>
<accession>A0A2S3YRX6</accession>
<feature type="region of interest" description="Disordered" evidence="1">
    <location>
        <begin position="1"/>
        <end position="33"/>
    </location>
</feature>
<sequence length="97" mass="10903">MRHAAVVSSRSGKRKARKNTATGRLPKEPSRTTGQFDIRLKKSAWPTKRLTWSMPLLSWQAVIEFAEEANAIEDLVEKNHLRLASAFGAALRSRISD</sequence>
<gene>
    <name evidence="2" type="ORF">ATY31_07960</name>
</gene>